<evidence type="ECO:0000313" key="2">
    <source>
        <dbReference type="Proteomes" id="UP000605805"/>
    </source>
</evidence>
<organism evidence="1 2">
    <name type="scientific">Ignisphaera aggregans</name>
    <dbReference type="NCBI Taxonomy" id="334771"/>
    <lineage>
        <taxon>Archaea</taxon>
        <taxon>Thermoproteota</taxon>
        <taxon>Thermoprotei</taxon>
        <taxon>Desulfurococcales</taxon>
        <taxon>Desulfurococcaceae</taxon>
        <taxon>Ignisphaera</taxon>
    </lineage>
</organism>
<proteinExistence type="predicted"/>
<comment type="caution">
    <text evidence="1">The sequence shown here is derived from an EMBL/GenBank/DDBJ whole genome shotgun (WGS) entry which is preliminary data.</text>
</comment>
<gene>
    <name evidence="1" type="ORF">EYH02_02965</name>
</gene>
<name>A0A832Z077_9CREN</name>
<dbReference type="AlphaFoldDB" id="A0A832Z077"/>
<accession>A0A832Z077</accession>
<sequence>MSVQIPNLLLKAIFYACSSGPKIAAPHRFSLHGDYEPCILTSFSSIKAIDKLLYRLEMFLRGEVALGDIGLGVAMSEAISHGLRDLGAKLNIEVALSIPLATMLIWLRTSARRSLPEAMNTIIKALQLSQSDEGIQLVSMLRKLGAEIALYVEEANLSERRIRMEGLSVYDVFTALSRVSHGRFSFIENLSSVVTLATSALKGIDSGAGVNEVLTQVFIDVAHTYGYIPKVDVPKAMTVQDIIRLLKLDTEFRKRGMYLAHLLPYVVLVAAELAVQGI</sequence>
<dbReference type="Proteomes" id="UP000605805">
    <property type="component" value="Unassembled WGS sequence"/>
</dbReference>
<protein>
    <submittedName>
        <fullName evidence="1">Uncharacterized protein</fullName>
    </submittedName>
</protein>
<evidence type="ECO:0000313" key="1">
    <source>
        <dbReference type="EMBL" id="HIP57016.1"/>
    </source>
</evidence>
<reference evidence="1" key="1">
    <citation type="journal article" date="2020" name="ISME J.">
        <title>Gammaproteobacteria mediating utilization of methyl-, sulfur- and petroleum organic compounds in deep ocean hydrothermal plumes.</title>
        <authorList>
            <person name="Zhou Z."/>
            <person name="Liu Y."/>
            <person name="Pan J."/>
            <person name="Cron B.R."/>
            <person name="Toner B.M."/>
            <person name="Anantharaman K."/>
            <person name="Breier J.A."/>
            <person name="Dick G.J."/>
            <person name="Li M."/>
        </authorList>
    </citation>
    <scope>NUCLEOTIDE SEQUENCE</scope>
    <source>
        <strain evidence="1">SZUA-1435</strain>
    </source>
</reference>
<dbReference type="EMBL" id="DQTV01000053">
    <property type="protein sequence ID" value="HIP57016.1"/>
    <property type="molecule type" value="Genomic_DNA"/>
</dbReference>